<dbReference type="GO" id="GO:0016740">
    <property type="term" value="F:transferase activity"/>
    <property type="evidence" value="ECO:0007669"/>
    <property type="project" value="UniProtKB-KW"/>
</dbReference>
<dbReference type="Proteomes" id="UP000194360">
    <property type="component" value="Unassembled WGS sequence"/>
</dbReference>
<dbReference type="STRING" id="2074.BG845_00259"/>
<dbReference type="Gene3D" id="3.40.50.300">
    <property type="entry name" value="P-loop containing nucleotide triphosphate hydrolases"/>
    <property type="match status" value="1"/>
</dbReference>
<dbReference type="AlphaFoldDB" id="A0A1Y2NB66"/>
<keyword evidence="2" id="KW-1185">Reference proteome</keyword>
<gene>
    <name evidence="1" type="ORF">BG845_00259</name>
</gene>
<proteinExistence type="predicted"/>
<evidence type="ECO:0000313" key="1">
    <source>
        <dbReference type="EMBL" id="OSY44138.1"/>
    </source>
</evidence>
<dbReference type="EMBL" id="MIGB01000001">
    <property type="protein sequence ID" value="OSY44138.1"/>
    <property type="molecule type" value="Genomic_DNA"/>
</dbReference>
<dbReference type="SUPFAM" id="SSF52540">
    <property type="entry name" value="P-loop containing nucleoside triphosphate hydrolases"/>
    <property type="match status" value="1"/>
</dbReference>
<evidence type="ECO:0000313" key="2">
    <source>
        <dbReference type="Proteomes" id="UP000194360"/>
    </source>
</evidence>
<dbReference type="RefSeq" id="WP_085910591.1">
    <property type="nucleotide sequence ID" value="NZ_AP018920.1"/>
</dbReference>
<accession>A0A1Y2NB66</accession>
<dbReference type="InterPro" id="IPR027417">
    <property type="entry name" value="P-loop_NTPase"/>
</dbReference>
<protein>
    <submittedName>
        <fullName evidence="1">Chloramphenicol phosphotransferase-like protein</fullName>
    </submittedName>
</protein>
<sequence length="189" mass="20579">MTARPAPRPAPATYLITGIQAAGKSSVAQALATRLPAPAVHVHGDQFRRWIVTGRADMSPDPTTDAIDQLRLRHRITAATCDQYAGAGFHVVAQDVLLGPHLRFTVDLISSRPLHVVVLAPSPDAIAGREAGRAKDSYDRWTIEQLDHGLRHETPRIGLWLDSSDLGVDETVDAILARHEESLVARPEQ</sequence>
<keyword evidence="1" id="KW-0808">Transferase</keyword>
<name>A0A1Y2NB66_PSEAH</name>
<dbReference type="OrthoDB" id="9811893at2"/>
<organism evidence="1 2">
    <name type="scientific">Pseudonocardia autotrophica</name>
    <name type="common">Amycolata autotrophica</name>
    <name type="synonym">Nocardia autotrophica</name>
    <dbReference type="NCBI Taxonomy" id="2074"/>
    <lineage>
        <taxon>Bacteria</taxon>
        <taxon>Bacillati</taxon>
        <taxon>Actinomycetota</taxon>
        <taxon>Actinomycetes</taxon>
        <taxon>Pseudonocardiales</taxon>
        <taxon>Pseudonocardiaceae</taxon>
        <taxon>Pseudonocardia</taxon>
    </lineage>
</organism>
<reference evidence="1 2" key="1">
    <citation type="submission" date="2016-09" db="EMBL/GenBank/DDBJ databases">
        <title>Pseudonocardia autotrophica DSM535, a candidate organism with high potential of specific P450 cytochromes.</title>
        <authorList>
            <person name="Grumaz C."/>
            <person name="Vainshtein Y."/>
            <person name="Kirstahler P."/>
            <person name="Sohn K."/>
        </authorList>
    </citation>
    <scope>NUCLEOTIDE SEQUENCE [LARGE SCALE GENOMIC DNA]</scope>
    <source>
        <strain evidence="1 2">DSM 535</strain>
    </source>
</reference>
<dbReference type="Pfam" id="PF13671">
    <property type="entry name" value="AAA_33"/>
    <property type="match status" value="1"/>
</dbReference>
<comment type="caution">
    <text evidence="1">The sequence shown here is derived from an EMBL/GenBank/DDBJ whole genome shotgun (WGS) entry which is preliminary data.</text>
</comment>